<proteinExistence type="predicted"/>
<keyword evidence="8" id="KW-0119">Carbohydrate metabolism</keyword>
<reference evidence="15 16" key="1">
    <citation type="submission" date="2018-06" db="EMBL/GenBank/DDBJ databases">
        <title>Comparative genomics of downy mildews reveals potential adaptations to biotrophy.</title>
        <authorList>
            <person name="Fletcher K."/>
            <person name="Klosterman S.J."/>
            <person name="Derevnina L."/>
            <person name="Martin F."/>
            <person name="Koike S."/>
            <person name="Reyes Chin-Wo S."/>
            <person name="Mou B."/>
            <person name="Michelmore R."/>
        </authorList>
    </citation>
    <scope>NUCLEOTIDE SEQUENCE [LARGE SCALE GENOMIC DNA]</scope>
    <source>
        <strain evidence="15 16">R13</strain>
    </source>
</reference>
<comment type="function">
    <text evidence="11">Glucanases play a role in cell expansion during growth, in cell-cell fusion during mating, and in spore release during sporulation. This enzyme may be involved in beta-glucan degradation. Active on laminarin and lichenan.</text>
</comment>
<evidence type="ECO:0000256" key="14">
    <source>
        <dbReference type="SAM" id="SignalP"/>
    </source>
</evidence>
<evidence type="ECO:0000256" key="13">
    <source>
        <dbReference type="ARBA" id="ARBA00043078"/>
    </source>
</evidence>
<evidence type="ECO:0000256" key="11">
    <source>
        <dbReference type="ARBA" id="ARBA00037649"/>
    </source>
</evidence>
<keyword evidence="4" id="KW-1003">Cell membrane</keyword>
<evidence type="ECO:0000256" key="6">
    <source>
        <dbReference type="ARBA" id="ARBA00023136"/>
    </source>
</evidence>
<accession>A0A3R7WIW0</accession>
<keyword evidence="10" id="KW-0624">Polysaccharide degradation</keyword>
<evidence type="ECO:0000256" key="10">
    <source>
        <dbReference type="ARBA" id="ARBA00023326"/>
    </source>
</evidence>
<organism evidence="15 16">
    <name type="scientific">Peronospora effusa</name>
    <dbReference type="NCBI Taxonomy" id="542832"/>
    <lineage>
        <taxon>Eukaryota</taxon>
        <taxon>Sar</taxon>
        <taxon>Stramenopiles</taxon>
        <taxon>Oomycota</taxon>
        <taxon>Peronosporomycetes</taxon>
        <taxon>Peronosporales</taxon>
        <taxon>Peronosporaceae</taxon>
        <taxon>Peronospora</taxon>
    </lineage>
</organism>
<evidence type="ECO:0000256" key="1">
    <source>
        <dbReference type="ARBA" id="ARBA00000382"/>
    </source>
</evidence>
<comment type="caution">
    <text evidence="15">The sequence shown here is derived from an EMBL/GenBank/DDBJ whole genome shotgun (WGS) entry which is preliminary data.</text>
</comment>
<dbReference type="GO" id="GO:0071555">
    <property type="term" value="P:cell wall organization"/>
    <property type="evidence" value="ECO:0007669"/>
    <property type="project" value="UniProtKB-KW"/>
</dbReference>
<dbReference type="GO" id="GO:0005886">
    <property type="term" value="C:plasma membrane"/>
    <property type="evidence" value="ECO:0007669"/>
    <property type="project" value="UniProtKB-SubCell"/>
</dbReference>
<dbReference type="InterPro" id="IPR017853">
    <property type="entry name" value="GH"/>
</dbReference>
<evidence type="ECO:0000256" key="5">
    <source>
        <dbReference type="ARBA" id="ARBA00022801"/>
    </source>
</evidence>
<comment type="subcellular location">
    <subcellularLocation>
        <location evidence="2">Cell membrane</location>
    </subcellularLocation>
</comment>
<dbReference type="VEuPathDB" id="FungiDB:DD237_005377"/>
<dbReference type="SUPFAM" id="SSF51445">
    <property type="entry name" value="(Trans)glycosidases"/>
    <property type="match status" value="1"/>
</dbReference>
<feature type="signal peptide" evidence="14">
    <location>
        <begin position="1"/>
        <end position="21"/>
    </location>
</feature>
<sequence>MVSSLNLAVLVAASTLAVGIAKPLQLSSGIFYSPGRHSQVTKTVIAEDLSLVAQHFSSIRTNSAKFNDISAIAMAASASLRIGVIVSMGVPWFIDSEIQAVCDGVDQYPYTVEAVYVGSESLKNGDIGMYTADQIIGYINEVKKCVKGKVPVGSILRANEWLHVDTADAVAKASDLVGCNIYPFFTPGTEPPIKKLESQWGEMLKKFGHKVRLTKTDWPHMGEKFDDNVPSKNTMQQYFDDYRTTWSSYGKNQSYYFRAFDATEISGARYEIFTGLFDINGVPNIQLPITP</sequence>
<dbReference type="GO" id="GO:0042973">
    <property type="term" value="F:glucan endo-1,3-beta-D-glucosidase activity"/>
    <property type="evidence" value="ECO:0007669"/>
    <property type="project" value="UniProtKB-EC"/>
</dbReference>
<evidence type="ECO:0000256" key="3">
    <source>
        <dbReference type="ARBA" id="ARBA00012780"/>
    </source>
</evidence>
<protein>
    <recommendedName>
        <fullName evidence="3">glucan endo-1,3-beta-D-glucosidase</fullName>
        <ecNumber evidence="3">3.2.1.39</ecNumber>
    </recommendedName>
    <alternativeName>
        <fullName evidence="13">Endo-1,3-beta-glucanase btgC</fullName>
    </alternativeName>
    <alternativeName>
        <fullName evidence="12">Laminarinase btgC</fullName>
    </alternativeName>
</protein>
<dbReference type="EC" id="3.2.1.39" evidence="3"/>
<evidence type="ECO:0000313" key="16">
    <source>
        <dbReference type="Proteomes" id="UP000286097"/>
    </source>
</evidence>
<evidence type="ECO:0000313" key="15">
    <source>
        <dbReference type="EMBL" id="RQM09131.1"/>
    </source>
</evidence>
<evidence type="ECO:0000256" key="4">
    <source>
        <dbReference type="ARBA" id="ARBA00022475"/>
    </source>
</evidence>
<keyword evidence="14" id="KW-0732">Signal</keyword>
<gene>
    <name evidence="15" type="ORF">DD237_005377</name>
</gene>
<dbReference type="EMBL" id="QKXF01000765">
    <property type="protein sequence ID" value="RQM09131.1"/>
    <property type="molecule type" value="Genomic_DNA"/>
</dbReference>
<name>A0A3R7WIW0_9STRA</name>
<dbReference type="GO" id="GO:0000272">
    <property type="term" value="P:polysaccharide catabolic process"/>
    <property type="evidence" value="ECO:0007669"/>
    <property type="project" value="UniProtKB-KW"/>
</dbReference>
<keyword evidence="6" id="KW-0472">Membrane</keyword>
<evidence type="ECO:0000256" key="7">
    <source>
        <dbReference type="ARBA" id="ARBA00023180"/>
    </source>
</evidence>
<dbReference type="InterPro" id="IPR050732">
    <property type="entry name" value="Beta-glucan_modifiers"/>
</dbReference>
<evidence type="ECO:0000256" key="8">
    <source>
        <dbReference type="ARBA" id="ARBA00023277"/>
    </source>
</evidence>
<dbReference type="PANTHER" id="PTHR16631">
    <property type="entry name" value="GLUCAN 1,3-BETA-GLUCOSIDASE"/>
    <property type="match status" value="1"/>
</dbReference>
<evidence type="ECO:0000256" key="9">
    <source>
        <dbReference type="ARBA" id="ARBA00023316"/>
    </source>
</evidence>
<comment type="catalytic activity">
    <reaction evidence="1">
        <text>Hydrolysis of (1-&gt;3)-beta-D-glucosidic linkages in (1-&gt;3)-beta-D-glucans.</text>
        <dbReference type="EC" id="3.2.1.39"/>
    </reaction>
</comment>
<keyword evidence="5" id="KW-0378">Hydrolase</keyword>
<dbReference type="PANTHER" id="PTHR16631:SF17">
    <property type="entry name" value="GLUCAN ENDO-1,3-BETA-GLUCOSIDASE BTGC"/>
    <property type="match status" value="1"/>
</dbReference>
<dbReference type="Proteomes" id="UP000286097">
    <property type="component" value="Unassembled WGS sequence"/>
</dbReference>
<evidence type="ECO:0000256" key="2">
    <source>
        <dbReference type="ARBA" id="ARBA00004236"/>
    </source>
</evidence>
<keyword evidence="7" id="KW-0325">Glycoprotein</keyword>
<feature type="chain" id="PRO_5018673943" description="glucan endo-1,3-beta-D-glucosidase" evidence="14">
    <location>
        <begin position="22"/>
        <end position="291"/>
    </location>
</feature>
<evidence type="ECO:0000256" key="12">
    <source>
        <dbReference type="ARBA" id="ARBA00042373"/>
    </source>
</evidence>
<dbReference type="AlphaFoldDB" id="A0A3R7WIW0"/>
<keyword evidence="9" id="KW-0961">Cell wall biogenesis/degradation</keyword>